<evidence type="ECO:0000313" key="4">
    <source>
        <dbReference type="EMBL" id="GIO25828.1"/>
    </source>
</evidence>
<feature type="transmembrane region" description="Helical" evidence="1">
    <location>
        <begin position="72"/>
        <end position="97"/>
    </location>
</feature>
<reference evidence="4" key="1">
    <citation type="submission" date="2021-03" db="EMBL/GenBank/DDBJ databases">
        <title>Antimicrobial resistance genes in bacteria isolated from Japanese honey, and their potential for conferring macrolide and lincosamide resistance in the American foulbrood pathogen Paenibacillus larvae.</title>
        <authorList>
            <person name="Okamoto M."/>
            <person name="Kumagai M."/>
            <person name="Kanamori H."/>
            <person name="Takamatsu D."/>
        </authorList>
    </citation>
    <scope>NUCLEOTIDE SEQUENCE</scope>
    <source>
        <strain evidence="4">J43TS3</strain>
    </source>
</reference>
<gene>
    <name evidence="4" type="primary">yhdL</name>
    <name evidence="4" type="ORF">J43TS3_04390</name>
</gene>
<dbReference type="AlphaFoldDB" id="A0A920C5R6"/>
<keyword evidence="1" id="KW-0472">Membrane</keyword>
<organism evidence="4 5">
    <name type="scientific">Ornithinibacillus bavariensis</name>
    <dbReference type="NCBI Taxonomy" id="545502"/>
    <lineage>
        <taxon>Bacteria</taxon>
        <taxon>Bacillati</taxon>
        <taxon>Bacillota</taxon>
        <taxon>Bacilli</taxon>
        <taxon>Bacillales</taxon>
        <taxon>Bacillaceae</taxon>
        <taxon>Ornithinibacillus</taxon>
    </lineage>
</organism>
<proteinExistence type="predicted"/>
<evidence type="ECO:0000256" key="1">
    <source>
        <dbReference type="SAM" id="Phobius"/>
    </source>
</evidence>
<accession>A0A920C5R6</accession>
<sequence>MTDDFKRKLEDYEKGVLSESEMDEIEKELEKLETYQEYLEENTSEESTDYRMNEQKQRKILRLSKWKARFQTAFTALGILILLTIVSSVLTSVYYGWGKPDRSEVFRNIIDYTLTVTNPYGYYGSTDINVKPFFGLEANRDFKKVIGDENVVVGEMKVNYIFSLMGYPENEYYGRLSQEGPAFVFPGVEEAGSSDWDQLEKLPEGTVVSAYVSFSNLLDTEKVFQLFSQKNMELIWFAVDTGFEENDKFNEGIIHDPIGFPNFPIWHEDDMILESREESKGFIGGTVSESYSSPEYEEGNASLLHQQFYKTLNFLQEHEKKADKIIFGKLRLKDRIAYLEKNGIHHYGVVITGPTKEILTLKDEKWISNLVVDEVGFWNWGSWREEIE</sequence>
<protein>
    <submittedName>
        <fullName evidence="4">Anti-sigma-M factor YhdL</fullName>
    </submittedName>
</protein>
<dbReference type="InterPro" id="IPR025672">
    <property type="entry name" value="Sigma_reg_C_dom"/>
</dbReference>
<dbReference type="Pfam" id="PF13791">
    <property type="entry name" value="Sigma_reg_C"/>
    <property type="match status" value="1"/>
</dbReference>
<dbReference type="RefSeq" id="WP_212919342.1">
    <property type="nucleotide sequence ID" value="NZ_BORP01000001.1"/>
</dbReference>
<feature type="domain" description="Sigma factor regulator C-terminal" evidence="2">
    <location>
        <begin position="199"/>
        <end position="374"/>
    </location>
</feature>
<feature type="domain" description="Sigma factor regulator N-terminal" evidence="3">
    <location>
        <begin position="58"/>
        <end position="150"/>
    </location>
</feature>
<comment type="caution">
    <text evidence="4">The sequence shown here is derived from an EMBL/GenBank/DDBJ whole genome shotgun (WGS) entry which is preliminary data.</text>
</comment>
<keyword evidence="1" id="KW-1133">Transmembrane helix</keyword>
<evidence type="ECO:0000259" key="3">
    <source>
        <dbReference type="Pfam" id="PF13800"/>
    </source>
</evidence>
<evidence type="ECO:0000313" key="5">
    <source>
        <dbReference type="Proteomes" id="UP000676917"/>
    </source>
</evidence>
<evidence type="ECO:0000259" key="2">
    <source>
        <dbReference type="Pfam" id="PF13791"/>
    </source>
</evidence>
<keyword evidence="1" id="KW-0812">Transmembrane</keyword>
<dbReference type="InterPro" id="IPR029101">
    <property type="entry name" value="Sigma_reg_N"/>
</dbReference>
<dbReference type="EMBL" id="BORP01000001">
    <property type="protein sequence ID" value="GIO25828.1"/>
    <property type="molecule type" value="Genomic_DNA"/>
</dbReference>
<dbReference type="Pfam" id="PF13800">
    <property type="entry name" value="Sigma_reg_N"/>
    <property type="match status" value="1"/>
</dbReference>
<dbReference type="Proteomes" id="UP000676917">
    <property type="component" value="Unassembled WGS sequence"/>
</dbReference>
<name>A0A920C5R6_9BACI</name>
<keyword evidence="5" id="KW-1185">Reference proteome</keyword>